<evidence type="ECO:0000313" key="5">
    <source>
        <dbReference type="EMBL" id="CEO90312.1"/>
    </source>
</evidence>
<dbReference type="InterPro" id="IPR000014">
    <property type="entry name" value="PAS"/>
</dbReference>
<dbReference type="PROSITE" id="PS51832">
    <property type="entry name" value="HD_GYP"/>
    <property type="match status" value="1"/>
</dbReference>
<keyword evidence="6" id="KW-1185">Reference proteome</keyword>
<name>A0A0B7MRM9_9FIRM</name>
<evidence type="ECO:0000313" key="6">
    <source>
        <dbReference type="Proteomes" id="UP000046155"/>
    </source>
</evidence>
<dbReference type="RefSeq" id="WP_052835700.1">
    <property type="nucleotide sequence ID" value="NZ_CDRZ01000281.1"/>
</dbReference>
<organism evidence="5 6">
    <name type="scientific">Syntrophaceticus schinkii</name>
    <dbReference type="NCBI Taxonomy" id="499207"/>
    <lineage>
        <taxon>Bacteria</taxon>
        <taxon>Bacillati</taxon>
        <taxon>Bacillota</taxon>
        <taxon>Clostridia</taxon>
        <taxon>Thermoanaerobacterales</taxon>
        <taxon>Thermoanaerobacterales Family III. Incertae Sedis</taxon>
        <taxon>Syntrophaceticus</taxon>
    </lineage>
</organism>
<dbReference type="InterPro" id="IPR043128">
    <property type="entry name" value="Rev_trsase/Diguanyl_cyclase"/>
</dbReference>
<dbReference type="CDD" id="cd00077">
    <property type="entry name" value="HDc"/>
    <property type="match status" value="1"/>
</dbReference>
<dbReference type="NCBIfam" id="TIGR00254">
    <property type="entry name" value="GGDEF"/>
    <property type="match status" value="1"/>
</dbReference>
<keyword evidence="5" id="KW-0808">Transferase</keyword>
<gene>
    <name evidence="5" type="ORF">SSCH_800003</name>
</gene>
<dbReference type="PROSITE" id="PS50112">
    <property type="entry name" value="PAS"/>
    <property type="match status" value="1"/>
</dbReference>
<dbReference type="AlphaFoldDB" id="A0A0B7MRM9"/>
<proteinExistence type="predicted"/>
<feature type="domain" description="PAC" evidence="2">
    <location>
        <begin position="228"/>
        <end position="280"/>
    </location>
</feature>
<dbReference type="Pfam" id="PF13426">
    <property type="entry name" value="PAS_9"/>
    <property type="match status" value="1"/>
</dbReference>
<dbReference type="SUPFAM" id="SSF55073">
    <property type="entry name" value="Nucleotide cyclase"/>
    <property type="match status" value="1"/>
</dbReference>
<dbReference type="InterPro" id="IPR029787">
    <property type="entry name" value="Nucleotide_cyclase"/>
</dbReference>
<dbReference type="CDD" id="cd01949">
    <property type="entry name" value="GGDEF"/>
    <property type="match status" value="1"/>
</dbReference>
<dbReference type="Gene3D" id="1.10.3210.10">
    <property type="entry name" value="Hypothetical protein af1432"/>
    <property type="match status" value="1"/>
</dbReference>
<dbReference type="Pfam" id="PF00990">
    <property type="entry name" value="GGDEF"/>
    <property type="match status" value="1"/>
</dbReference>
<dbReference type="NCBIfam" id="TIGR00229">
    <property type="entry name" value="sensory_box"/>
    <property type="match status" value="2"/>
</dbReference>
<dbReference type="InterPro" id="IPR013656">
    <property type="entry name" value="PAS_4"/>
</dbReference>
<dbReference type="Gene3D" id="3.30.70.270">
    <property type="match status" value="1"/>
</dbReference>
<protein>
    <submittedName>
        <fullName evidence="5">Putative Diguanylate cyclase</fullName>
        <ecNumber evidence="5">2.7.7.65</ecNumber>
    </submittedName>
</protein>
<evidence type="ECO:0000259" key="4">
    <source>
        <dbReference type="PROSITE" id="PS51832"/>
    </source>
</evidence>
<dbReference type="SUPFAM" id="SSF109604">
    <property type="entry name" value="HD-domain/PDEase-like"/>
    <property type="match status" value="1"/>
</dbReference>
<dbReference type="Proteomes" id="UP000046155">
    <property type="component" value="Unassembled WGS sequence"/>
</dbReference>
<dbReference type="OrthoDB" id="10822at2"/>
<keyword evidence="5" id="KW-0548">Nucleotidyltransferase</keyword>
<dbReference type="InterPro" id="IPR037522">
    <property type="entry name" value="HD_GYP_dom"/>
</dbReference>
<reference evidence="6" key="1">
    <citation type="submission" date="2015-01" db="EMBL/GenBank/DDBJ databases">
        <authorList>
            <person name="Manzoor Shahid"/>
            <person name="Zubair Saima"/>
        </authorList>
    </citation>
    <scope>NUCLEOTIDE SEQUENCE [LARGE SCALE GENOMIC DNA]</scope>
    <source>
        <strain evidence="6">Sp3</strain>
    </source>
</reference>
<feature type="domain" description="GGDEF" evidence="3">
    <location>
        <begin position="433"/>
        <end position="566"/>
    </location>
</feature>
<evidence type="ECO:0000259" key="1">
    <source>
        <dbReference type="PROSITE" id="PS50112"/>
    </source>
</evidence>
<dbReference type="CDD" id="cd00130">
    <property type="entry name" value="PAS"/>
    <property type="match status" value="1"/>
</dbReference>
<dbReference type="Gene3D" id="3.30.450.20">
    <property type="entry name" value="PAS domain"/>
    <property type="match status" value="2"/>
</dbReference>
<accession>A0A0B7MRM9</accession>
<dbReference type="GO" id="GO:0052621">
    <property type="term" value="F:diguanylate cyclase activity"/>
    <property type="evidence" value="ECO:0007669"/>
    <property type="project" value="UniProtKB-EC"/>
</dbReference>
<dbReference type="PANTHER" id="PTHR43155:SF2">
    <property type="entry name" value="CYCLIC DI-GMP PHOSPHODIESTERASE PA4108"/>
    <property type="match status" value="1"/>
</dbReference>
<dbReference type="SUPFAM" id="SSF55785">
    <property type="entry name" value="PYP-like sensor domain (PAS domain)"/>
    <property type="match status" value="2"/>
</dbReference>
<feature type="domain" description="PAS" evidence="1">
    <location>
        <begin position="155"/>
        <end position="225"/>
    </location>
</feature>
<dbReference type="SMART" id="SM00471">
    <property type="entry name" value="HDc"/>
    <property type="match status" value="1"/>
</dbReference>
<dbReference type="Pfam" id="PF13487">
    <property type="entry name" value="HD_5"/>
    <property type="match status" value="1"/>
</dbReference>
<dbReference type="PANTHER" id="PTHR43155">
    <property type="entry name" value="CYCLIC DI-GMP PHOSPHODIESTERASE PA4108-RELATED"/>
    <property type="match status" value="1"/>
</dbReference>
<feature type="domain" description="HD-GYP" evidence="4">
    <location>
        <begin position="554"/>
        <end position="745"/>
    </location>
</feature>
<dbReference type="EMBL" id="CDRZ01000281">
    <property type="protein sequence ID" value="CEO90312.1"/>
    <property type="molecule type" value="Genomic_DNA"/>
</dbReference>
<dbReference type="InterPro" id="IPR003607">
    <property type="entry name" value="HD/PDEase_dom"/>
</dbReference>
<sequence length="745" mass="85256">MDYIMWGSIFLELALSVSGDQELDNLVKKAASTFLKKLNCTHVSVLQRNNNRLEAIYVLPRVTLKNPAYDDLVGEFERKIQQDKDENVIVIEKDVHYYGFPLRNFGLLLLGSNVPFQDLFLKELLPITTMLAQNCFAKFDADMKRRATEAEFKKERHLLREIIDTIPDLIIYKDPKGVYKVANKATEKYFSLLPEQLIGCTDWDILNKVEASKYREDDQKVMASGRVQRYDRPIQRHDGCLVPFETIKVPIYGMEGRCIGTVTVSRDISERVEADKKIYTEKQWREILFKNSTNAIVRVDCNYCIEEINYSFTRLFGHKMKEIKGKDLNSVLMGDTCTAGRYYKQILLSGKEIALEGTYYTKEGLPVEVIVKGFPIIIDGEMLGAYMVYIDITERKRHEEQLKYLSSHDQLTGFYNRSFLEEEMKRLDTPRQLPLSIIIGDLNSLKLINDVFGHQKGDTLLIKAAEIIRGSCRQEDLIARWGGDEFVILLPQTNIKIAEDIILRIKEKCDSQKDEPIQVSIALGCAAKNSAEIIIWKVLEEAEGRMYSNKLLHAKTYRDTILLSLKAALMEKSMETEEHAERLKEMCRKIGEGMGLSIQQLNTLELLAVLHDIGKVAIEEGILMNPGSLTEEEWGKMRKHCEIGYRIAQSAPELSHIAEYILSHHERWDGKGYPQGLKGEEIPLLSRILAVADAFDAMIHDRPYRKAMSREKAMAELKRNAGTQFDPDVVGVATKLDTFRNVKIS</sequence>
<dbReference type="Pfam" id="PF08448">
    <property type="entry name" value="PAS_4"/>
    <property type="match status" value="1"/>
</dbReference>
<dbReference type="InterPro" id="IPR000160">
    <property type="entry name" value="GGDEF_dom"/>
</dbReference>
<dbReference type="InterPro" id="IPR035965">
    <property type="entry name" value="PAS-like_dom_sf"/>
</dbReference>
<evidence type="ECO:0000259" key="2">
    <source>
        <dbReference type="PROSITE" id="PS50113"/>
    </source>
</evidence>
<dbReference type="SMART" id="SM00267">
    <property type="entry name" value="GGDEF"/>
    <property type="match status" value="1"/>
</dbReference>
<dbReference type="SMART" id="SM00091">
    <property type="entry name" value="PAS"/>
    <property type="match status" value="2"/>
</dbReference>
<dbReference type="EC" id="2.7.7.65" evidence="5"/>
<dbReference type="InterPro" id="IPR000700">
    <property type="entry name" value="PAS-assoc_C"/>
</dbReference>
<dbReference type="PROSITE" id="PS50113">
    <property type="entry name" value="PAC"/>
    <property type="match status" value="1"/>
</dbReference>
<evidence type="ECO:0000259" key="3">
    <source>
        <dbReference type="PROSITE" id="PS50887"/>
    </source>
</evidence>
<dbReference type="PROSITE" id="PS50887">
    <property type="entry name" value="GGDEF"/>
    <property type="match status" value="1"/>
</dbReference>